<gene>
    <name evidence="10" type="ORF">SHALO_2821</name>
</gene>
<dbReference type="PANTHER" id="PTHR30294">
    <property type="entry name" value="MEMBRANE COMPONENT OF ABC TRANSPORTER YHHJ-RELATED"/>
    <property type="match status" value="1"/>
</dbReference>
<dbReference type="PROSITE" id="PS51012">
    <property type="entry name" value="ABC_TM2"/>
    <property type="match status" value="1"/>
</dbReference>
<dbReference type="PANTHER" id="PTHR30294:SF44">
    <property type="entry name" value="MULTIDRUG ABC TRANSPORTER PERMEASE YBHR-RELATED"/>
    <property type="match status" value="1"/>
</dbReference>
<sequence>MIGRLLALIRKEALAIRNDKKSLFVVIVPPLIQVLMFSFAATLEIKHIDLAVFDQDGTHTSQELIQNLKGSAYIQKLVRVGNNHEISELINTQQVLAVLVIPNGFGKEVLNAKANVQLLLDGRRSNTAQIAEGYLSSIVQTFFLSKQPVTRAVTIQTRFFFNPNLSNFWWIVPNLFGSITMIVAMLLTALSIARERELGTFDQILVSPLRPFEILVGKLVPALLISMLESILILLFAIYLFGVPLMGSLTILYTGVIVFLFSISGIGLFISAISNTQQQAILGSFVFLLPSILLSGFATPIENMPSWLQPLTALTPLKYYLILIKGVFLKDISWEIAWTLIVPMFFLGIVFMSITMIFFRRRSR</sequence>
<accession>A0A1D7TNS4</accession>
<keyword evidence="6 8" id="KW-1133">Transmembrane helix</keyword>
<dbReference type="GO" id="GO:0140359">
    <property type="term" value="F:ABC-type transporter activity"/>
    <property type="evidence" value="ECO:0007669"/>
    <property type="project" value="InterPro"/>
</dbReference>
<organism evidence="10 11">
    <name type="scientific">Sulfurospirillum halorespirans DSM 13726</name>
    <dbReference type="NCBI Taxonomy" id="1193502"/>
    <lineage>
        <taxon>Bacteria</taxon>
        <taxon>Pseudomonadati</taxon>
        <taxon>Campylobacterota</taxon>
        <taxon>Epsilonproteobacteria</taxon>
        <taxon>Campylobacterales</taxon>
        <taxon>Sulfurospirillaceae</taxon>
        <taxon>Sulfurospirillum</taxon>
    </lineage>
</organism>
<name>A0A1D7TNS4_9BACT</name>
<dbReference type="KEGG" id="shal:SHALO_2821"/>
<keyword evidence="7 8" id="KW-0472">Membrane</keyword>
<dbReference type="GO" id="GO:0005886">
    <property type="term" value="C:plasma membrane"/>
    <property type="evidence" value="ECO:0007669"/>
    <property type="project" value="UniProtKB-SubCell"/>
</dbReference>
<dbReference type="GO" id="GO:0005524">
    <property type="term" value="F:ATP binding"/>
    <property type="evidence" value="ECO:0007669"/>
    <property type="project" value="UniProtKB-KW"/>
</dbReference>
<evidence type="ECO:0000256" key="4">
    <source>
        <dbReference type="ARBA" id="ARBA00022475"/>
    </source>
</evidence>
<evidence type="ECO:0000256" key="5">
    <source>
        <dbReference type="ARBA" id="ARBA00022692"/>
    </source>
</evidence>
<dbReference type="EMBL" id="CP017111">
    <property type="protein sequence ID" value="AOO66574.1"/>
    <property type="molecule type" value="Genomic_DNA"/>
</dbReference>
<protein>
    <submittedName>
        <fullName evidence="10">ABC transporter, ATP-binding subunit, PltJ-like</fullName>
    </submittedName>
</protein>
<keyword evidence="10" id="KW-0067">ATP-binding</keyword>
<evidence type="ECO:0000313" key="11">
    <source>
        <dbReference type="Proteomes" id="UP000094609"/>
    </source>
</evidence>
<dbReference type="InterPro" id="IPR013525">
    <property type="entry name" value="ABC2_TM"/>
</dbReference>
<keyword evidence="11" id="KW-1185">Reference proteome</keyword>
<feature type="domain" description="ABC transmembrane type-2" evidence="9">
    <location>
        <begin position="132"/>
        <end position="362"/>
    </location>
</feature>
<comment type="similarity">
    <text evidence="2">Belongs to the ABC-2 integral membrane protein family.</text>
</comment>
<dbReference type="RefSeq" id="WP_069479096.1">
    <property type="nucleotide sequence ID" value="NZ_CP017111.1"/>
</dbReference>
<feature type="transmembrane region" description="Helical" evidence="8">
    <location>
        <begin position="21"/>
        <end position="43"/>
    </location>
</feature>
<keyword evidence="4" id="KW-1003">Cell membrane</keyword>
<feature type="transmembrane region" description="Helical" evidence="8">
    <location>
        <begin position="168"/>
        <end position="193"/>
    </location>
</feature>
<evidence type="ECO:0000256" key="3">
    <source>
        <dbReference type="ARBA" id="ARBA00022448"/>
    </source>
</evidence>
<evidence type="ECO:0000256" key="2">
    <source>
        <dbReference type="ARBA" id="ARBA00007783"/>
    </source>
</evidence>
<keyword evidence="3" id="KW-0813">Transport</keyword>
<dbReference type="STRING" id="1193502.SHALO_2821"/>
<dbReference type="Gene3D" id="3.40.1710.10">
    <property type="entry name" value="abc type-2 transporter like domain"/>
    <property type="match status" value="1"/>
</dbReference>
<dbReference type="Pfam" id="PF12698">
    <property type="entry name" value="ABC2_membrane_3"/>
    <property type="match status" value="1"/>
</dbReference>
<comment type="subcellular location">
    <subcellularLocation>
        <location evidence="1">Cell membrane</location>
        <topology evidence="1">Multi-pass membrane protein</topology>
    </subcellularLocation>
</comment>
<evidence type="ECO:0000256" key="6">
    <source>
        <dbReference type="ARBA" id="ARBA00022989"/>
    </source>
</evidence>
<feature type="transmembrane region" description="Helical" evidence="8">
    <location>
        <begin position="251"/>
        <end position="273"/>
    </location>
</feature>
<feature type="transmembrane region" description="Helical" evidence="8">
    <location>
        <begin position="336"/>
        <end position="359"/>
    </location>
</feature>
<feature type="transmembrane region" description="Helical" evidence="8">
    <location>
        <begin position="214"/>
        <end position="239"/>
    </location>
</feature>
<keyword evidence="10" id="KW-0547">Nucleotide-binding</keyword>
<reference evidence="11" key="1">
    <citation type="submission" date="2016-08" db="EMBL/GenBank/DDBJ databases">
        <title>Complete genome sequence of the organohalide-respiring Epsilonproteobacterium Sulfurospirillum halorespirans.</title>
        <authorList>
            <person name="Goris T."/>
            <person name="Zimmermann J."/>
            <person name="Schenz B."/>
            <person name="Lemos M."/>
            <person name="Hackermueller J."/>
            <person name="Diekert G."/>
        </authorList>
    </citation>
    <scope>NUCLEOTIDE SEQUENCE [LARGE SCALE GENOMIC DNA]</scope>
    <source>
        <strain>DSM 13726</strain>
        <strain evidence="11">PCE-M2</strain>
    </source>
</reference>
<evidence type="ECO:0000256" key="1">
    <source>
        <dbReference type="ARBA" id="ARBA00004651"/>
    </source>
</evidence>
<evidence type="ECO:0000256" key="8">
    <source>
        <dbReference type="SAM" id="Phobius"/>
    </source>
</evidence>
<evidence type="ECO:0000256" key="7">
    <source>
        <dbReference type="ARBA" id="ARBA00023136"/>
    </source>
</evidence>
<dbReference type="AlphaFoldDB" id="A0A1D7TNS4"/>
<evidence type="ECO:0000259" key="9">
    <source>
        <dbReference type="PROSITE" id="PS51012"/>
    </source>
</evidence>
<dbReference type="PATRIC" id="fig|1193502.14.peg.2854"/>
<keyword evidence="5 8" id="KW-0812">Transmembrane</keyword>
<proteinExistence type="inferred from homology"/>
<evidence type="ECO:0000313" key="10">
    <source>
        <dbReference type="EMBL" id="AOO66574.1"/>
    </source>
</evidence>
<dbReference type="InterPro" id="IPR047817">
    <property type="entry name" value="ABC2_TM_bact-type"/>
</dbReference>
<feature type="transmembrane region" description="Helical" evidence="8">
    <location>
        <begin position="280"/>
        <end position="301"/>
    </location>
</feature>
<dbReference type="Proteomes" id="UP000094609">
    <property type="component" value="Chromosome"/>
</dbReference>
<dbReference type="InterPro" id="IPR051449">
    <property type="entry name" value="ABC-2_transporter_component"/>
</dbReference>